<accession>A0A0C9MLY9</accession>
<organism evidence="2">
    <name type="scientific">Mucor ambiguus</name>
    <dbReference type="NCBI Taxonomy" id="91626"/>
    <lineage>
        <taxon>Eukaryota</taxon>
        <taxon>Fungi</taxon>
        <taxon>Fungi incertae sedis</taxon>
        <taxon>Mucoromycota</taxon>
        <taxon>Mucoromycotina</taxon>
        <taxon>Mucoromycetes</taxon>
        <taxon>Mucorales</taxon>
        <taxon>Mucorineae</taxon>
        <taxon>Mucoraceae</taxon>
        <taxon>Mucor</taxon>
    </lineage>
</organism>
<feature type="region of interest" description="Disordered" evidence="1">
    <location>
        <begin position="225"/>
        <end position="274"/>
    </location>
</feature>
<keyword evidence="3" id="KW-1185">Reference proteome</keyword>
<evidence type="ECO:0000256" key="1">
    <source>
        <dbReference type="SAM" id="MobiDB-lite"/>
    </source>
</evidence>
<feature type="compositionally biased region" description="Pro residues" evidence="1">
    <location>
        <begin position="248"/>
        <end position="259"/>
    </location>
</feature>
<dbReference type="Proteomes" id="UP000053815">
    <property type="component" value="Unassembled WGS sequence"/>
</dbReference>
<gene>
    <name evidence="2" type="ORF">MAM1_0030d02353</name>
</gene>
<evidence type="ECO:0000313" key="3">
    <source>
        <dbReference type="Proteomes" id="UP000053815"/>
    </source>
</evidence>
<protein>
    <submittedName>
        <fullName evidence="2">Uncharacterized protein</fullName>
    </submittedName>
</protein>
<dbReference type="EMBL" id="DF836319">
    <property type="protein sequence ID" value="GAN02903.1"/>
    <property type="molecule type" value="Genomic_DNA"/>
</dbReference>
<reference evidence="2" key="1">
    <citation type="submission" date="2014-09" db="EMBL/GenBank/DDBJ databases">
        <title>Draft genome sequence of an oleaginous Mucoromycotina fungus Mucor ambiguus NBRC6742.</title>
        <authorList>
            <person name="Takeda I."/>
            <person name="Yamane N."/>
            <person name="Morita T."/>
            <person name="Tamano K."/>
            <person name="Machida M."/>
            <person name="Baker S."/>
            <person name="Koike H."/>
        </authorList>
    </citation>
    <scope>NUCLEOTIDE SEQUENCE</scope>
    <source>
        <strain evidence="2">NBRC 6742</strain>
    </source>
</reference>
<evidence type="ECO:0000313" key="2">
    <source>
        <dbReference type="EMBL" id="GAN02903.1"/>
    </source>
</evidence>
<dbReference type="OrthoDB" id="2268614at2759"/>
<sequence>MSLSYDFVVSEFRHYDYKCNFNSKQADMNTTSPPSYSAVLAEKYQQQCATWDKKAIDRYGSFVAVYEKINERYTIHAQVIPAMLPKTRIKESNSVVELEDDTASFDFMSAQSDQSYQERTNDSLNRMNQALQRLIMEAKVSLNTRLSSFDAPVVDHSPKSLRKTKSCPRLDKQVQQKKRYLYSQWKLATTMRQLIQTVQNKTKEEKLESNITENAVIHHHYHHIHHHHHHHHQHHHEYTQIMEKTLPSSPPNSQQPPSTPSLRPISPTVTGPPKMLRSASSLTSLFKYAIDTVGGFIPQSPPSSITTDIPHTKPIITTTKSATLSNISKSTLHRAMFISTILMMRKFNYSSLWIRRGDQVETYWKSRPRYAHLLRSKAQLLWYLFQFLVSKSIINSSARKPFNL</sequence>
<dbReference type="AlphaFoldDB" id="A0A0C9MLY9"/>
<name>A0A0C9MLY9_9FUNG</name>
<feature type="compositionally biased region" description="Basic residues" evidence="1">
    <location>
        <begin position="225"/>
        <end position="235"/>
    </location>
</feature>
<proteinExistence type="predicted"/>